<accession>A0A3E0W9A6</accession>
<evidence type="ECO:0000313" key="2">
    <source>
        <dbReference type="EMBL" id="RFA25484.1"/>
    </source>
</evidence>
<dbReference type="PANTHER" id="PTHR37489:SF1">
    <property type="entry name" value="DUF3500 DOMAIN-CONTAINING PROTEIN"/>
    <property type="match status" value="1"/>
</dbReference>
<evidence type="ECO:0000313" key="3">
    <source>
        <dbReference type="Proteomes" id="UP000257080"/>
    </source>
</evidence>
<feature type="region of interest" description="Disordered" evidence="1">
    <location>
        <begin position="356"/>
        <end position="380"/>
    </location>
</feature>
<organism evidence="2 3">
    <name type="scientific">Subtercola boreus</name>
    <dbReference type="NCBI Taxonomy" id="120213"/>
    <lineage>
        <taxon>Bacteria</taxon>
        <taxon>Bacillati</taxon>
        <taxon>Actinomycetota</taxon>
        <taxon>Actinomycetes</taxon>
        <taxon>Micrococcales</taxon>
        <taxon>Microbacteriaceae</taxon>
        <taxon>Subtercola</taxon>
    </lineage>
</organism>
<comment type="caution">
    <text evidence="2">The sequence shown here is derived from an EMBL/GenBank/DDBJ whole genome shotgun (WGS) entry which is preliminary data.</text>
</comment>
<dbReference type="Proteomes" id="UP000257080">
    <property type="component" value="Unassembled WGS sequence"/>
</dbReference>
<evidence type="ECO:0008006" key="4">
    <source>
        <dbReference type="Google" id="ProtNLM"/>
    </source>
</evidence>
<sequence length="380" mass="42260">MTNPSPHEDGQTIQKLLVGVIGLLDTFSAEQRAAAVSSFDDPQRLDWDIIPKPDRVGVSLHNLDRHQKVVVLDLIRLVVSREVYTKILAIMQLEHVLRKIEADFLGVGAPLWRTSDSYFFSLFGRPGFEDTWSLRFLGHHVCLNVTIVNQRWISATPSALGQQPVAGVGVLNPLADDEGLGFALLESLDDEQRRHAVIHDVAPADFVSRQVSHIGALEYPDHYDLGMPQYQISLEDRRALALVRAEPSGISADRLDDDQRALLGRLIDTFLGRLPAMAADAYRTRLDADGAGGIHFAWAGGLVRGTPHYFRVQTRELLIELVNAVDDGNHIHSVIRDFEHDFADDSLRAHQAHLEGRGSHLSTRTTSSEGTELTADNWAW</sequence>
<proteinExistence type="predicted"/>
<dbReference type="AlphaFoldDB" id="A0A3E0W9A6"/>
<dbReference type="InterPro" id="IPR021889">
    <property type="entry name" value="DUF3500"/>
</dbReference>
<reference evidence="2 3" key="1">
    <citation type="submission" date="2017-04" db="EMBL/GenBank/DDBJ databases">
        <title>Comparative genome analysis of Subtercola boreus.</title>
        <authorList>
            <person name="Cho Y.-J."/>
            <person name="Cho A."/>
            <person name="Kim O.-S."/>
            <person name="Lee J.-I."/>
        </authorList>
    </citation>
    <scope>NUCLEOTIDE SEQUENCE [LARGE SCALE GENOMIC DNA]</scope>
    <source>
        <strain evidence="2 3">P28004</strain>
    </source>
</reference>
<protein>
    <recommendedName>
        <fullName evidence="4">DUF3500 domain-containing protein</fullName>
    </recommendedName>
</protein>
<gene>
    <name evidence="2" type="ORF">B7R25_14035</name>
</gene>
<dbReference type="EMBL" id="NBXE01000031">
    <property type="protein sequence ID" value="RFA25484.1"/>
    <property type="molecule type" value="Genomic_DNA"/>
</dbReference>
<dbReference type="Pfam" id="PF12006">
    <property type="entry name" value="DUF3500"/>
    <property type="match status" value="1"/>
</dbReference>
<name>A0A3E0W9A6_9MICO</name>
<feature type="compositionally biased region" description="Polar residues" evidence="1">
    <location>
        <begin position="360"/>
        <end position="371"/>
    </location>
</feature>
<evidence type="ECO:0000256" key="1">
    <source>
        <dbReference type="SAM" id="MobiDB-lite"/>
    </source>
</evidence>
<dbReference type="PANTHER" id="PTHR37489">
    <property type="entry name" value="DUF3500 DOMAIN-CONTAINING PROTEIN"/>
    <property type="match status" value="1"/>
</dbReference>
<dbReference type="RefSeq" id="WP_116419580.1">
    <property type="nucleotide sequence ID" value="NZ_NBXC01000027.1"/>
</dbReference>
<dbReference type="OrthoDB" id="581140at2"/>